<reference evidence="8 9" key="1">
    <citation type="submission" date="2018-03" db="EMBL/GenBank/DDBJ databases">
        <title>Defining the species Micromonospora saelicesensis and Micromonospora noduli under the framework of genomics.</title>
        <authorList>
            <person name="Riesco R."/>
            <person name="Trujillo M.E."/>
        </authorList>
    </citation>
    <scope>NUCLEOTIDE SEQUENCE [LARGE SCALE GENOMIC DNA]</scope>
    <source>
        <strain evidence="8 9">LAH08</strain>
    </source>
</reference>
<comment type="caution">
    <text evidence="8">The sequence shown here is derived from an EMBL/GenBank/DDBJ whole genome shotgun (WGS) entry which is preliminary data.</text>
</comment>
<evidence type="ECO:0000256" key="6">
    <source>
        <dbReference type="SAM" id="Phobius"/>
    </source>
</evidence>
<dbReference type="InterPro" id="IPR049453">
    <property type="entry name" value="Memb_transporter_dom"/>
</dbReference>
<dbReference type="RefSeq" id="WP_112582143.1">
    <property type="nucleotide sequence ID" value="NZ_PYAA01000003.1"/>
</dbReference>
<organism evidence="8 9">
    <name type="scientific">Micromonospora noduli</name>
    <dbReference type="NCBI Taxonomy" id="709876"/>
    <lineage>
        <taxon>Bacteria</taxon>
        <taxon>Bacillati</taxon>
        <taxon>Actinomycetota</taxon>
        <taxon>Actinomycetes</taxon>
        <taxon>Micromonosporales</taxon>
        <taxon>Micromonosporaceae</taxon>
        <taxon>Micromonospora</taxon>
    </lineage>
</organism>
<evidence type="ECO:0000256" key="4">
    <source>
        <dbReference type="ARBA" id="ARBA00023136"/>
    </source>
</evidence>
<sequence>MPAKQQPAADNDPPPHGVSRVDRTWAGLPERVRHGLRTRAWRFRLYGLLAVQAGVAASIAWFVGYQFLDNPAPVLAPTTAVGIVAASMGTRLRRTIELLVGVVLGLAVGDAVMPLFGIGPWQTGLVVVLAIIVAILLKGGGSLLTQAGGTAVLIATLEPPVRDLSVPRFVDAAVGGLVGLAVGLLVVPIHPQRTVQRLAEPVLDPAIAALHNLGAALRLRDLDGTEQSLTGLRILGSRVTALDEGLGAAQEVVRLAPLRWHQRRLLARYTQAIRHLERSLYGCRAVARRLTKALREDEPIPEEFVAAIELLATSMHTLRRTTTAERADPQEARQQILTALELVGEAQGPAAPDPTRPHSHRLGYSGMIAAAEFRTAAHDLLIASGLDTDEAAALVRRTSGRDEWD</sequence>
<dbReference type="Pfam" id="PF13515">
    <property type="entry name" value="FUSC_2"/>
    <property type="match status" value="1"/>
</dbReference>
<gene>
    <name evidence="8" type="ORF">LAH08_00532</name>
</gene>
<comment type="subcellular location">
    <subcellularLocation>
        <location evidence="1">Membrane</location>
        <topology evidence="1">Multi-pass membrane protein</topology>
    </subcellularLocation>
</comment>
<accession>A0A328NEC4</accession>
<name>A0A328NEC4_9ACTN</name>
<keyword evidence="4 6" id="KW-0472">Membrane</keyword>
<evidence type="ECO:0000256" key="5">
    <source>
        <dbReference type="SAM" id="MobiDB-lite"/>
    </source>
</evidence>
<feature type="region of interest" description="Disordered" evidence="5">
    <location>
        <begin position="1"/>
        <end position="21"/>
    </location>
</feature>
<evidence type="ECO:0000313" key="9">
    <source>
        <dbReference type="Proteomes" id="UP000248966"/>
    </source>
</evidence>
<dbReference type="Proteomes" id="UP000248966">
    <property type="component" value="Unassembled WGS sequence"/>
</dbReference>
<proteinExistence type="predicted"/>
<evidence type="ECO:0000256" key="1">
    <source>
        <dbReference type="ARBA" id="ARBA00004141"/>
    </source>
</evidence>
<keyword evidence="2 6" id="KW-0812">Transmembrane</keyword>
<evidence type="ECO:0000256" key="3">
    <source>
        <dbReference type="ARBA" id="ARBA00022989"/>
    </source>
</evidence>
<feature type="transmembrane region" description="Helical" evidence="6">
    <location>
        <begin position="124"/>
        <end position="157"/>
    </location>
</feature>
<keyword evidence="3 6" id="KW-1133">Transmembrane helix</keyword>
<feature type="transmembrane region" description="Helical" evidence="6">
    <location>
        <begin position="45"/>
        <end position="68"/>
    </location>
</feature>
<protein>
    <recommendedName>
        <fullName evidence="7">Integral membrane bound transporter domain-containing protein</fullName>
    </recommendedName>
</protein>
<feature type="transmembrane region" description="Helical" evidence="6">
    <location>
        <begin position="169"/>
        <end position="189"/>
    </location>
</feature>
<feature type="domain" description="Integral membrane bound transporter" evidence="7">
    <location>
        <begin position="59"/>
        <end position="182"/>
    </location>
</feature>
<evidence type="ECO:0000259" key="7">
    <source>
        <dbReference type="Pfam" id="PF13515"/>
    </source>
</evidence>
<dbReference type="GO" id="GO:0016020">
    <property type="term" value="C:membrane"/>
    <property type="evidence" value="ECO:0007669"/>
    <property type="project" value="UniProtKB-SubCell"/>
</dbReference>
<feature type="transmembrane region" description="Helical" evidence="6">
    <location>
        <begin position="99"/>
        <end position="118"/>
    </location>
</feature>
<evidence type="ECO:0000313" key="8">
    <source>
        <dbReference type="EMBL" id="RAO06002.1"/>
    </source>
</evidence>
<evidence type="ECO:0000256" key="2">
    <source>
        <dbReference type="ARBA" id="ARBA00022692"/>
    </source>
</evidence>
<dbReference type="EMBL" id="PYAA01000003">
    <property type="protein sequence ID" value="RAO06002.1"/>
    <property type="molecule type" value="Genomic_DNA"/>
</dbReference>
<dbReference type="AlphaFoldDB" id="A0A328NEC4"/>